<evidence type="ECO:0000313" key="1">
    <source>
        <dbReference type="EMBL" id="KAL3582872.1"/>
    </source>
</evidence>
<protein>
    <submittedName>
        <fullName evidence="1">Uncharacterized protein</fullName>
    </submittedName>
</protein>
<reference evidence="1 2" key="1">
    <citation type="journal article" date="2024" name="Plant Biotechnol. J.">
        <title>Genome and CRISPR/Cas9 system of a widespread forest tree (Populus alba) in the world.</title>
        <authorList>
            <person name="Liu Y.J."/>
            <person name="Jiang P.F."/>
            <person name="Han X.M."/>
            <person name="Li X.Y."/>
            <person name="Wang H.M."/>
            <person name="Wang Y.J."/>
            <person name="Wang X.X."/>
            <person name="Zeng Q.Y."/>
        </authorList>
    </citation>
    <scope>NUCLEOTIDE SEQUENCE [LARGE SCALE GENOMIC DNA]</scope>
    <source>
        <strain evidence="2">cv. PAL-ZL1</strain>
    </source>
</reference>
<comment type="caution">
    <text evidence="1">The sequence shown here is derived from an EMBL/GenBank/DDBJ whole genome shotgun (WGS) entry which is preliminary data.</text>
</comment>
<accession>A0ACC4BWM7</accession>
<dbReference type="Proteomes" id="UP000309997">
    <property type="component" value="Unassembled WGS sequence"/>
</dbReference>
<dbReference type="EMBL" id="RCHU02000008">
    <property type="protein sequence ID" value="KAL3582872.1"/>
    <property type="molecule type" value="Genomic_DNA"/>
</dbReference>
<keyword evidence="2" id="KW-1185">Reference proteome</keyword>
<gene>
    <name evidence="1" type="ORF">D5086_017204</name>
</gene>
<evidence type="ECO:0000313" key="2">
    <source>
        <dbReference type="Proteomes" id="UP000309997"/>
    </source>
</evidence>
<organism evidence="1 2">
    <name type="scientific">Populus alba</name>
    <name type="common">White poplar</name>
    <dbReference type="NCBI Taxonomy" id="43335"/>
    <lineage>
        <taxon>Eukaryota</taxon>
        <taxon>Viridiplantae</taxon>
        <taxon>Streptophyta</taxon>
        <taxon>Embryophyta</taxon>
        <taxon>Tracheophyta</taxon>
        <taxon>Spermatophyta</taxon>
        <taxon>Magnoliopsida</taxon>
        <taxon>eudicotyledons</taxon>
        <taxon>Gunneridae</taxon>
        <taxon>Pentapetalae</taxon>
        <taxon>rosids</taxon>
        <taxon>fabids</taxon>
        <taxon>Malpighiales</taxon>
        <taxon>Salicaceae</taxon>
        <taxon>Saliceae</taxon>
        <taxon>Populus</taxon>
    </lineage>
</organism>
<sequence>MEDSTTSPLPRAVQDIPKLPHSLSVSRKKAKADHSIKSSMAKSSREIMSAKRSILFNKDGIINRQEGLGISRKSNLILRSILNLAFAEHRKTKLFDSALSLMTFSNSSPASSSCKGKSVSDMLNPRLGQIIGLENCPDQGVYPSRKKGSNSLLSMMTIKQMLNAQDPTIPFKQKKLSRTLVMLVAVLEQLPPGPNSFEA</sequence>
<proteinExistence type="predicted"/>
<name>A0ACC4BWM7_POPAL</name>